<evidence type="ECO:0000313" key="5">
    <source>
        <dbReference type="EMBL" id="KGA96949.1"/>
    </source>
</evidence>
<dbReference type="AlphaFoldDB" id="A0A094WGR1"/>
<feature type="compositionally biased region" description="Polar residues" evidence="2">
    <location>
        <begin position="218"/>
        <end position="233"/>
    </location>
</feature>
<organism evidence="5 7">
    <name type="scientific">Alkalihalobacillus alcalophilus ATCC 27647 = CGMCC 1.3604</name>
    <dbReference type="NCBI Taxonomy" id="1218173"/>
    <lineage>
        <taxon>Bacteria</taxon>
        <taxon>Bacillati</taxon>
        <taxon>Bacillota</taxon>
        <taxon>Bacilli</taxon>
        <taxon>Bacillales</taxon>
        <taxon>Bacillaceae</taxon>
        <taxon>Alkalihalobacillus</taxon>
    </lineage>
</organism>
<dbReference type="InterPro" id="IPR050923">
    <property type="entry name" value="Cell_Proc_Reg/RNA_Proc"/>
</dbReference>
<feature type="region of interest" description="Disordered" evidence="2">
    <location>
        <begin position="201"/>
        <end position="280"/>
    </location>
</feature>
<dbReference type="EMBL" id="JALP01000298">
    <property type="protein sequence ID" value="THG88887.1"/>
    <property type="molecule type" value="Genomic_DNA"/>
</dbReference>
<dbReference type="Pfam" id="PF19909">
    <property type="entry name" value="DUF6382"/>
    <property type="match status" value="1"/>
</dbReference>
<evidence type="ECO:0000256" key="2">
    <source>
        <dbReference type="SAM" id="MobiDB-lite"/>
    </source>
</evidence>
<feature type="transmembrane region" description="Helical" evidence="3">
    <location>
        <begin position="286"/>
        <end position="305"/>
    </location>
</feature>
<comment type="caution">
    <text evidence="5">The sequence shown here is derived from an EMBL/GenBank/DDBJ whole genome shotgun (WGS) entry which is preliminary data.</text>
</comment>
<dbReference type="CDD" id="cd00060">
    <property type="entry name" value="FHA"/>
    <property type="match status" value="1"/>
</dbReference>
<evidence type="ECO:0000313" key="7">
    <source>
        <dbReference type="Proteomes" id="UP000002754"/>
    </source>
</evidence>
<dbReference type="OrthoDB" id="9783862at2"/>
<evidence type="ECO:0000259" key="4">
    <source>
        <dbReference type="PROSITE" id="PS50006"/>
    </source>
</evidence>
<protein>
    <recommendedName>
        <fullName evidence="4">FHA domain-containing protein</fullName>
    </recommendedName>
</protein>
<dbReference type="STRING" id="1218173.BALCAV_0213070"/>
<proteinExistence type="predicted"/>
<feature type="compositionally biased region" description="Polar residues" evidence="2">
    <location>
        <begin position="359"/>
        <end position="377"/>
    </location>
</feature>
<keyword evidence="7" id="KW-1185">Reference proteome</keyword>
<reference evidence="5 7" key="1">
    <citation type="journal article" date="2014" name="Genome Announc.">
        <title>Draft Genome Sequence of Bacillus alcalophilus AV1934, a Classic Alkaliphile Isolated from Human Feces in 1934.</title>
        <authorList>
            <person name="Attie O."/>
            <person name="Jayaprakash A."/>
            <person name="Shah H."/>
            <person name="Paulsen I.T."/>
            <person name="Morino M."/>
            <person name="Takahashi Y."/>
            <person name="Narumi I."/>
            <person name="Sachidanandam R."/>
            <person name="Satoh K."/>
            <person name="Ito M."/>
            <person name="Krulwich T.A."/>
        </authorList>
    </citation>
    <scope>NUCLEOTIDE SEQUENCE [LARGE SCALE GENOMIC DNA]</scope>
    <source>
        <strain evidence="5 7">AV1934</strain>
    </source>
</reference>
<dbReference type="eggNOG" id="COG1716">
    <property type="taxonomic scope" value="Bacteria"/>
</dbReference>
<feature type="coiled-coil region" evidence="1">
    <location>
        <begin position="141"/>
        <end position="168"/>
    </location>
</feature>
<accession>A0A094WGR1</accession>
<evidence type="ECO:0000256" key="1">
    <source>
        <dbReference type="SAM" id="Coils"/>
    </source>
</evidence>
<dbReference type="Gene3D" id="2.60.200.20">
    <property type="match status" value="1"/>
</dbReference>
<name>A0A094WGR1_ALKAL</name>
<evidence type="ECO:0000256" key="3">
    <source>
        <dbReference type="SAM" id="Phobius"/>
    </source>
</evidence>
<feature type="region of interest" description="Disordered" evidence="2">
    <location>
        <begin position="343"/>
        <end position="377"/>
    </location>
</feature>
<evidence type="ECO:0000313" key="6">
    <source>
        <dbReference type="EMBL" id="THG88887.1"/>
    </source>
</evidence>
<dbReference type="InterPro" id="IPR008984">
    <property type="entry name" value="SMAD_FHA_dom_sf"/>
</dbReference>
<dbReference type="PROSITE" id="PS50006">
    <property type="entry name" value="FHA_DOMAIN"/>
    <property type="match status" value="1"/>
</dbReference>
<keyword evidence="3" id="KW-1133">Transmembrane helix</keyword>
<reference evidence="6 8" key="2">
    <citation type="submission" date="2014-01" db="EMBL/GenBank/DDBJ databases">
        <title>Draft genome sequencing of Bacillus alcalophilus CGMCC 1.3604.</title>
        <authorList>
            <person name="Yang J."/>
            <person name="Diao L."/>
            <person name="Yang S."/>
        </authorList>
    </citation>
    <scope>NUCLEOTIDE SEQUENCE [LARGE SCALE GENOMIC DNA]</scope>
    <source>
        <strain evidence="6 8">CGMCC 1.3604</strain>
    </source>
</reference>
<feature type="domain" description="FHA" evidence="4">
    <location>
        <begin position="515"/>
        <end position="565"/>
    </location>
</feature>
<keyword evidence="1" id="KW-0175">Coiled coil</keyword>
<keyword evidence="3" id="KW-0472">Membrane</keyword>
<dbReference type="SUPFAM" id="SSF49879">
    <property type="entry name" value="SMAD/FHA domain"/>
    <property type="match status" value="1"/>
</dbReference>
<dbReference type="Pfam" id="PF00498">
    <property type="entry name" value="FHA"/>
    <property type="match status" value="1"/>
</dbReference>
<evidence type="ECO:0000313" key="8">
    <source>
        <dbReference type="Proteomes" id="UP000297014"/>
    </source>
</evidence>
<dbReference type="InterPro" id="IPR000253">
    <property type="entry name" value="FHA_dom"/>
</dbReference>
<dbReference type="Proteomes" id="UP000002754">
    <property type="component" value="Unassembled WGS sequence"/>
</dbReference>
<dbReference type="SMART" id="SM00240">
    <property type="entry name" value="FHA"/>
    <property type="match status" value="1"/>
</dbReference>
<feature type="transmembrane region" description="Helical" evidence="3">
    <location>
        <begin position="312"/>
        <end position="335"/>
    </location>
</feature>
<sequence length="591" mass="67098">MGESKTIFGLSYDYHEKNGQYLLFTKKNQQELTEENLIHLQLRMMQSNQIPNLLPLSVEEIDFHLKLYYDITSKRQLNVYLTQHPLSSHEFYQLFMNILTTLEQSKLYMLNEHQYILKEEFIYLGKTSQQLYLTYVPVESLEKQTTTMEDLKELLGSLAKKVDSLQGSELNTINQYIENPSFNLAGLKELLLELQQLRPNPYQGYQSMNPQQPHPEKSNGSFNQPQPSPQGHENSFAYEQGQEQNEPFDPFRQDPAKSNKTSAKEKKKKPKNKENKQQGEPLTQRIKLYIGVGAALAIALVWKLFETIPTQGVFYTAIALSVLLLVASVYFIFFFKPGVAKENKSRKKGQPSKEVAASKEQNQPSNGYYQQMPQGVNSNGYANGSQSTYVSFNQGVSPQSQSYQQPAATQVQPTYQETATATAVATKPQVMPSFNEELSLGAQKSKRKPKPEPVAFMEDDQSLMMDTGLLSESDDTVLLGDDDFDEEVDFEITNPHLEVEREGELEQIELNQSHFTIGRNDAAVVYVEDSIGVSRVHVEFVRIEDSFGVKDLGSKNGTKLNGEALVPYKIYALQVDDIISVGKVDYTFKWE</sequence>
<dbReference type="EMBL" id="ALPT02000041">
    <property type="protein sequence ID" value="KGA96949.1"/>
    <property type="molecule type" value="Genomic_DNA"/>
</dbReference>
<gene>
    <name evidence="6" type="ORF">AJ85_20745</name>
    <name evidence="5" type="ORF">BALCAV_0213070</name>
</gene>
<dbReference type="PANTHER" id="PTHR23308">
    <property type="entry name" value="NUCLEAR INHIBITOR OF PROTEIN PHOSPHATASE-1"/>
    <property type="match status" value="1"/>
</dbReference>
<dbReference type="InterPro" id="IPR045962">
    <property type="entry name" value="DUF6382"/>
</dbReference>
<dbReference type="RefSeq" id="WP_003324150.1">
    <property type="nucleotide sequence ID" value="NZ_ALPT02000041.1"/>
</dbReference>
<keyword evidence="3" id="KW-0812">Transmembrane</keyword>
<dbReference type="Proteomes" id="UP000297014">
    <property type="component" value="Unassembled WGS sequence"/>
</dbReference>